<evidence type="ECO:0008006" key="5">
    <source>
        <dbReference type="Google" id="ProtNLM"/>
    </source>
</evidence>
<dbReference type="AlphaFoldDB" id="A0A422N0Y4"/>
<keyword evidence="2" id="KW-0472">Membrane</keyword>
<dbReference type="EMBL" id="MKGL01000409">
    <property type="protein sequence ID" value="RNE99113.1"/>
    <property type="molecule type" value="Genomic_DNA"/>
</dbReference>
<gene>
    <name evidence="3" type="ORF">TraAM80_08401</name>
</gene>
<name>A0A422N0Y4_TRYRA</name>
<evidence type="ECO:0000256" key="1">
    <source>
        <dbReference type="SAM" id="MobiDB-lite"/>
    </source>
</evidence>
<feature type="compositionally biased region" description="Low complexity" evidence="1">
    <location>
        <begin position="102"/>
        <end position="129"/>
    </location>
</feature>
<accession>A0A422N0Y4</accession>
<organism evidence="3 4">
    <name type="scientific">Trypanosoma rangeli</name>
    <dbReference type="NCBI Taxonomy" id="5698"/>
    <lineage>
        <taxon>Eukaryota</taxon>
        <taxon>Discoba</taxon>
        <taxon>Euglenozoa</taxon>
        <taxon>Kinetoplastea</taxon>
        <taxon>Metakinetoplastina</taxon>
        <taxon>Trypanosomatida</taxon>
        <taxon>Trypanosomatidae</taxon>
        <taxon>Trypanosoma</taxon>
        <taxon>Herpetosoma</taxon>
    </lineage>
</organism>
<dbReference type="RefSeq" id="XP_029235015.1">
    <property type="nucleotide sequence ID" value="XM_029385153.1"/>
</dbReference>
<dbReference type="GeneID" id="40332334"/>
<feature type="non-terminal residue" evidence="3">
    <location>
        <position position="1"/>
    </location>
</feature>
<evidence type="ECO:0000313" key="3">
    <source>
        <dbReference type="EMBL" id="RNE99113.1"/>
    </source>
</evidence>
<sequence>GLESASCVVWGAGCTLGCSLLSAQFVPCVCVCVWLVGCLPYLSLLSCCSLLPSPCRSVQRLQAIKHSTRAMKLMRYSLLYLLVVFVLCCFPSVCVTAAGGTSPATTTTTITEAPASTSTTTNTASAAAAPKADKKDGSPGGLLLGWAPLVLAAFTLAYATVG</sequence>
<reference evidence="3 4" key="1">
    <citation type="journal article" date="2018" name="BMC Genomics">
        <title>Genomic comparison of Trypanosoma conorhini and Trypanosoma rangeli to Trypanosoma cruzi strains of high and low virulence.</title>
        <authorList>
            <person name="Bradwell K.R."/>
            <person name="Koparde V.N."/>
            <person name="Matveyev A.V."/>
            <person name="Serrano M.G."/>
            <person name="Alves J.M."/>
            <person name="Parikh H."/>
            <person name="Huang B."/>
            <person name="Lee V."/>
            <person name="Espinosa-Alvarez O."/>
            <person name="Ortiz P.A."/>
            <person name="Costa-Martins A.G."/>
            <person name="Teixeira M.M."/>
            <person name="Buck G.A."/>
        </authorList>
    </citation>
    <scope>NUCLEOTIDE SEQUENCE [LARGE SCALE GENOMIC DNA]</scope>
    <source>
        <strain evidence="3 4">AM80</strain>
    </source>
</reference>
<keyword evidence="4" id="KW-1185">Reference proteome</keyword>
<proteinExistence type="predicted"/>
<dbReference type="Proteomes" id="UP000283634">
    <property type="component" value="Unassembled WGS sequence"/>
</dbReference>
<feature type="transmembrane region" description="Helical" evidence="2">
    <location>
        <begin position="143"/>
        <end position="161"/>
    </location>
</feature>
<evidence type="ECO:0000313" key="4">
    <source>
        <dbReference type="Proteomes" id="UP000283634"/>
    </source>
</evidence>
<keyword evidence="2" id="KW-1133">Transmembrane helix</keyword>
<feature type="region of interest" description="Disordered" evidence="1">
    <location>
        <begin position="102"/>
        <end position="136"/>
    </location>
</feature>
<comment type="caution">
    <text evidence="3">The sequence shown here is derived from an EMBL/GenBank/DDBJ whole genome shotgun (WGS) entry which is preliminary data.</text>
</comment>
<feature type="transmembrane region" description="Helical" evidence="2">
    <location>
        <begin position="73"/>
        <end position="98"/>
    </location>
</feature>
<evidence type="ECO:0000256" key="2">
    <source>
        <dbReference type="SAM" id="Phobius"/>
    </source>
</evidence>
<protein>
    <recommendedName>
        <fullName evidence="5">Mucin TcMUCII</fullName>
    </recommendedName>
</protein>
<keyword evidence="2" id="KW-0812">Transmembrane</keyword>